<sequence length="56" mass="6658">MYLKTISLLGWFFLYRKQIQSQAHSVSSRILIAAFPGLWHFPDGQDFSHTMYEVFF</sequence>
<protein>
    <submittedName>
        <fullName evidence="1">Uncharacterized protein</fullName>
    </submittedName>
</protein>
<accession>A0A0W0FFY3</accession>
<evidence type="ECO:0000313" key="2">
    <source>
        <dbReference type="Proteomes" id="UP000054988"/>
    </source>
</evidence>
<gene>
    <name evidence="1" type="ORF">WG66_12230</name>
</gene>
<evidence type="ECO:0000313" key="1">
    <source>
        <dbReference type="EMBL" id="KTB35190.1"/>
    </source>
</evidence>
<organism evidence="1 2">
    <name type="scientific">Moniliophthora roreri</name>
    <name type="common">Frosty pod rot fungus</name>
    <name type="synonym">Monilia roreri</name>
    <dbReference type="NCBI Taxonomy" id="221103"/>
    <lineage>
        <taxon>Eukaryota</taxon>
        <taxon>Fungi</taxon>
        <taxon>Dikarya</taxon>
        <taxon>Basidiomycota</taxon>
        <taxon>Agaricomycotina</taxon>
        <taxon>Agaricomycetes</taxon>
        <taxon>Agaricomycetidae</taxon>
        <taxon>Agaricales</taxon>
        <taxon>Marasmiineae</taxon>
        <taxon>Marasmiaceae</taxon>
        <taxon>Moniliophthora</taxon>
    </lineage>
</organism>
<name>A0A0W0FFY3_MONRR</name>
<proteinExistence type="predicted"/>
<comment type="caution">
    <text evidence="1">The sequence shown here is derived from an EMBL/GenBank/DDBJ whole genome shotgun (WGS) entry which is preliminary data.</text>
</comment>
<dbReference type="AlphaFoldDB" id="A0A0W0FFY3"/>
<reference evidence="1 2" key="1">
    <citation type="submission" date="2015-12" db="EMBL/GenBank/DDBJ databases">
        <title>Draft genome sequence of Moniliophthora roreri, the causal agent of frosty pod rot of cacao.</title>
        <authorList>
            <person name="Aime M.C."/>
            <person name="Diaz-Valderrama J.R."/>
            <person name="Kijpornyongpan T."/>
            <person name="Phillips-Mora W."/>
        </authorList>
    </citation>
    <scope>NUCLEOTIDE SEQUENCE [LARGE SCALE GENOMIC DNA]</scope>
    <source>
        <strain evidence="1 2">MCA 2952</strain>
    </source>
</reference>
<dbReference type="EMBL" id="LATX01002009">
    <property type="protein sequence ID" value="KTB35190.1"/>
    <property type="molecule type" value="Genomic_DNA"/>
</dbReference>
<dbReference type="Proteomes" id="UP000054988">
    <property type="component" value="Unassembled WGS sequence"/>
</dbReference>